<dbReference type="AlphaFoldDB" id="A0A2T0XEL7"/>
<name>A0A2T0XEL7_9BACT</name>
<evidence type="ECO:0000256" key="5">
    <source>
        <dbReference type="HAMAP-Rule" id="MF_00651"/>
    </source>
</evidence>
<dbReference type="GO" id="GO:0016788">
    <property type="term" value="F:hydrolase activity, acting on ester bonds"/>
    <property type="evidence" value="ECO:0007669"/>
    <property type="project" value="UniProtKB-UniRule"/>
</dbReference>
<dbReference type="OrthoDB" id="9796140at2"/>
<dbReference type="EC" id="3.1.-.-" evidence="5"/>
<dbReference type="SMART" id="SM00732">
    <property type="entry name" value="YqgFc"/>
    <property type="match status" value="1"/>
</dbReference>
<dbReference type="Gene3D" id="3.30.420.140">
    <property type="entry name" value="YqgF/RNase H-like domain"/>
    <property type="match status" value="1"/>
</dbReference>
<dbReference type="PANTHER" id="PTHR33317:SF4">
    <property type="entry name" value="POLYNUCLEOTIDYL TRANSFERASE, RIBONUCLEASE H-LIKE SUPERFAMILY PROTEIN"/>
    <property type="match status" value="1"/>
</dbReference>
<evidence type="ECO:0000256" key="1">
    <source>
        <dbReference type="ARBA" id="ARBA00022490"/>
    </source>
</evidence>
<dbReference type="EMBL" id="QPIZ01000007">
    <property type="protein sequence ID" value="RCW36738.1"/>
    <property type="molecule type" value="Genomic_DNA"/>
</dbReference>
<gene>
    <name evidence="7" type="ORF">DFO77_10728</name>
</gene>
<dbReference type="InterPro" id="IPR012337">
    <property type="entry name" value="RNaseH-like_sf"/>
</dbReference>
<dbReference type="GO" id="GO:0000967">
    <property type="term" value="P:rRNA 5'-end processing"/>
    <property type="evidence" value="ECO:0007669"/>
    <property type="project" value="UniProtKB-UniRule"/>
</dbReference>
<keyword evidence="2 5" id="KW-0690">Ribosome biogenesis</keyword>
<evidence type="ECO:0000259" key="6">
    <source>
        <dbReference type="SMART" id="SM00732"/>
    </source>
</evidence>
<keyword evidence="4 5" id="KW-0378">Hydrolase</keyword>
<dbReference type="PANTHER" id="PTHR33317">
    <property type="entry name" value="POLYNUCLEOTIDYL TRANSFERASE, RIBONUCLEASE H-LIKE SUPERFAMILY PROTEIN"/>
    <property type="match status" value="1"/>
</dbReference>
<dbReference type="CDD" id="cd16964">
    <property type="entry name" value="YqgF"/>
    <property type="match status" value="1"/>
</dbReference>
<dbReference type="STRING" id="1168289.GCA_000259075_00906"/>
<keyword evidence="8" id="KW-1185">Reference proteome</keyword>
<evidence type="ECO:0000313" key="8">
    <source>
        <dbReference type="Proteomes" id="UP000252733"/>
    </source>
</evidence>
<evidence type="ECO:0000313" key="7">
    <source>
        <dbReference type="EMBL" id="RCW36738.1"/>
    </source>
</evidence>
<dbReference type="InterPro" id="IPR006641">
    <property type="entry name" value="YqgF/RNaseH-like_dom"/>
</dbReference>
<evidence type="ECO:0000256" key="3">
    <source>
        <dbReference type="ARBA" id="ARBA00022722"/>
    </source>
</evidence>
<comment type="caution">
    <text evidence="7">The sequence shown here is derived from an EMBL/GenBank/DDBJ whole genome shotgun (WGS) entry which is preliminary data.</text>
</comment>
<comment type="function">
    <text evidence="5">Could be a nuclease involved in processing of the 5'-end of pre-16S rRNA.</text>
</comment>
<dbReference type="Pfam" id="PF03652">
    <property type="entry name" value="RuvX"/>
    <property type="match status" value="1"/>
</dbReference>
<dbReference type="RefSeq" id="WP_106153706.1">
    <property type="nucleotide sequence ID" value="NZ_PVTS01000012.1"/>
</dbReference>
<comment type="similarity">
    <text evidence="5">Belongs to the YqgF HJR family.</text>
</comment>
<evidence type="ECO:0000256" key="2">
    <source>
        <dbReference type="ARBA" id="ARBA00022517"/>
    </source>
</evidence>
<sequence length="142" mass="16076">MGRILAFDYGKKKIGLAVTDPLQIIANGLDTIPSAKIYSFLEEYLAKEEVEAFVVGHATKDSGEDSESMKQIRPFVRSLQNKYPHIPVHMVDERYTSKMAFQTMIDAGLSKKKRQNKMLVDKISATIILQTFMEERNGGRYG</sequence>
<dbReference type="SUPFAM" id="SSF53098">
    <property type="entry name" value="Ribonuclease H-like"/>
    <property type="match status" value="1"/>
</dbReference>
<evidence type="ECO:0000256" key="4">
    <source>
        <dbReference type="ARBA" id="ARBA00022801"/>
    </source>
</evidence>
<dbReference type="InterPro" id="IPR005227">
    <property type="entry name" value="YqgF"/>
</dbReference>
<keyword evidence="1 5" id="KW-0963">Cytoplasm</keyword>
<dbReference type="GO" id="GO:0005829">
    <property type="term" value="C:cytosol"/>
    <property type="evidence" value="ECO:0007669"/>
    <property type="project" value="TreeGrafter"/>
</dbReference>
<proteinExistence type="inferred from homology"/>
<dbReference type="NCBIfam" id="TIGR00250">
    <property type="entry name" value="RNAse_H_YqgF"/>
    <property type="match status" value="1"/>
</dbReference>
<comment type="subcellular location">
    <subcellularLocation>
        <location evidence="5">Cytoplasm</location>
    </subcellularLocation>
</comment>
<dbReference type="InterPro" id="IPR037027">
    <property type="entry name" value="YqgF/RNaseH-like_dom_sf"/>
</dbReference>
<feature type="domain" description="YqgF/RNase H-like" evidence="6">
    <location>
        <begin position="2"/>
        <end position="100"/>
    </location>
</feature>
<organism evidence="7 8">
    <name type="scientific">Marinilabilia salmonicolor</name>
    <dbReference type="NCBI Taxonomy" id="989"/>
    <lineage>
        <taxon>Bacteria</taxon>
        <taxon>Pseudomonadati</taxon>
        <taxon>Bacteroidota</taxon>
        <taxon>Bacteroidia</taxon>
        <taxon>Marinilabiliales</taxon>
        <taxon>Marinilabiliaceae</taxon>
        <taxon>Marinilabilia</taxon>
    </lineage>
</organism>
<reference evidence="7 8" key="1">
    <citation type="submission" date="2018-07" db="EMBL/GenBank/DDBJ databases">
        <title>Freshwater and sediment microbial communities from various areas in North America, analyzing microbe dynamics in response to fracking.</title>
        <authorList>
            <person name="Lamendella R."/>
        </authorList>
    </citation>
    <scope>NUCLEOTIDE SEQUENCE [LARGE SCALE GENOMIC DNA]</scope>
    <source>
        <strain evidence="7 8">160A</strain>
    </source>
</reference>
<keyword evidence="3 5" id="KW-0540">Nuclease</keyword>
<protein>
    <recommendedName>
        <fullName evidence="5">Putative pre-16S rRNA nuclease</fullName>
        <ecNumber evidence="5">3.1.-.-</ecNumber>
    </recommendedName>
</protein>
<dbReference type="HAMAP" id="MF_00651">
    <property type="entry name" value="Nuclease_YqgF"/>
    <property type="match status" value="1"/>
</dbReference>
<dbReference type="Proteomes" id="UP000252733">
    <property type="component" value="Unassembled WGS sequence"/>
</dbReference>
<accession>A0A2T0XEL7</accession>
<dbReference type="GO" id="GO:0004518">
    <property type="term" value="F:nuclease activity"/>
    <property type="evidence" value="ECO:0007669"/>
    <property type="project" value="UniProtKB-KW"/>
</dbReference>